<feature type="transmembrane region" description="Helical" evidence="1">
    <location>
        <begin position="32"/>
        <end position="51"/>
    </location>
</feature>
<keyword evidence="3" id="KW-1185">Reference proteome</keyword>
<proteinExistence type="predicted"/>
<name>A0A8S1GTU0_9PELO</name>
<keyword evidence="1" id="KW-0472">Membrane</keyword>
<protein>
    <submittedName>
        <fullName evidence="2">Uncharacterized protein</fullName>
    </submittedName>
</protein>
<comment type="caution">
    <text evidence="2">The sequence shown here is derived from an EMBL/GenBank/DDBJ whole genome shotgun (WGS) entry which is preliminary data.</text>
</comment>
<sequence length="99" mass="11614">MLFHQHYQIDYTRPVSQEAKDVNMSNWVRKHFMLFCFCILMAAICYSLYFCKGNVKKWFGRKRSAGRRKTEESLKAALIDLKRAPPTSSDTRIVTSMTI</sequence>
<reference evidence="2" key="1">
    <citation type="submission" date="2020-10" db="EMBL/GenBank/DDBJ databases">
        <authorList>
            <person name="Kikuchi T."/>
        </authorList>
    </citation>
    <scope>NUCLEOTIDE SEQUENCE</scope>
    <source>
        <strain evidence="2">NKZ352</strain>
    </source>
</reference>
<dbReference type="AlphaFoldDB" id="A0A8S1GTU0"/>
<dbReference type="Proteomes" id="UP000835052">
    <property type="component" value="Unassembled WGS sequence"/>
</dbReference>
<accession>A0A8S1GTU0</accession>
<keyword evidence="1" id="KW-0812">Transmembrane</keyword>
<evidence type="ECO:0000313" key="3">
    <source>
        <dbReference type="Proteomes" id="UP000835052"/>
    </source>
</evidence>
<evidence type="ECO:0000313" key="2">
    <source>
        <dbReference type="EMBL" id="CAD6185050.1"/>
    </source>
</evidence>
<dbReference type="EMBL" id="CAJGYM010000002">
    <property type="protein sequence ID" value="CAD6185050.1"/>
    <property type="molecule type" value="Genomic_DNA"/>
</dbReference>
<gene>
    <name evidence="2" type="ORF">CAUJ_LOCUS969</name>
</gene>
<organism evidence="2 3">
    <name type="scientific">Caenorhabditis auriculariae</name>
    <dbReference type="NCBI Taxonomy" id="2777116"/>
    <lineage>
        <taxon>Eukaryota</taxon>
        <taxon>Metazoa</taxon>
        <taxon>Ecdysozoa</taxon>
        <taxon>Nematoda</taxon>
        <taxon>Chromadorea</taxon>
        <taxon>Rhabditida</taxon>
        <taxon>Rhabditina</taxon>
        <taxon>Rhabditomorpha</taxon>
        <taxon>Rhabditoidea</taxon>
        <taxon>Rhabditidae</taxon>
        <taxon>Peloderinae</taxon>
        <taxon>Caenorhabditis</taxon>
    </lineage>
</organism>
<keyword evidence="1" id="KW-1133">Transmembrane helix</keyword>
<evidence type="ECO:0000256" key="1">
    <source>
        <dbReference type="SAM" id="Phobius"/>
    </source>
</evidence>